<feature type="domain" description="Acetyl-coenzyme A synthetase N-terminal" evidence="10">
    <location>
        <begin position="22"/>
        <end position="86"/>
    </location>
</feature>
<keyword evidence="12" id="KW-1185">Reference proteome</keyword>
<protein>
    <recommendedName>
        <fullName evidence="2">acetate--CoA ligase</fullName>
        <ecNumber evidence="2">6.2.1.1</ecNumber>
    </recommendedName>
</protein>
<evidence type="ECO:0000256" key="1">
    <source>
        <dbReference type="ARBA" id="ARBA00006432"/>
    </source>
</evidence>
<dbReference type="Gene3D" id="3.30.300.30">
    <property type="match status" value="1"/>
</dbReference>
<feature type="domain" description="AMP-binding enzyme C-terminal" evidence="9">
    <location>
        <begin position="573"/>
        <end position="664"/>
    </location>
</feature>
<keyword evidence="3 11" id="KW-0436">Ligase</keyword>
<dbReference type="Proteomes" id="UP001500755">
    <property type="component" value="Unassembled WGS sequence"/>
</dbReference>
<dbReference type="NCBIfam" id="NF001208">
    <property type="entry name" value="PRK00174.1"/>
    <property type="match status" value="1"/>
</dbReference>
<name>A0ABP5EUW5_9MICO</name>
<evidence type="ECO:0000256" key="4">
    <source>
        <dbReference type="ARBA" id="ARBA00022741"/>
    </source>
</evidence>
<dbReference type="EC" id="6.2.1.1" evidence="2"/>
<feature type="region of interest" description="Disordered" evidence="7">
    <location>
        <begin position="449"/>
        <end position="473"/>
    </location>
</feature>
<evidence type="ECO:0000313" key="11">
    <source>
        <dbReference type="EMBL" id="GAA2006217.1"/>
    </source>
</evidence>
<dbReference type="Pfam" id="PF00501">
    <property type="entry name" value="AMP-binding"/>
    <property type="match status" value="1"/>
</dbReference>
<dbReference type="Pfam" id="PF16177">
    <property type="entry name" value="ACAS_N"/>
    <property type="match status" value="1"/>
</dbReference>
<dbReference type="GO" id="GO:0016874">
    <property type="term" value="F:ligase activity"/>
    <property type="evidence" value="ECO:0007669"/>
    <property type="project" value="UniProtKB-KW"/>
</dbReference>
<keyword evidence="5" id="KW-0067">ATP-binding</keyword>
<evidence type="ECO:0000256" key="3">
    <source>
        <dbReference type="ARBA" id="ARBA00022598"/>
    </source>
</evidence>
<evidence type="ECO:0000256" key="6">
    <source>
        <dbReference type="ARBA" id="ARBA00022990"/>
    </source>
</evidence>
<comment type="similarity">
    <text evidence="1">Belongs to the ATP-dependent AMP-binding enzyme family.</text>
</comment>
<gene>
    <name evidence="11" type="primary">acs_2</name>
    <name evidence="11" type="ORF">GCM10009755_15270</name>
</gene>
<reference evidence="12" key="1">
    <citation type="journal article" date="2019" name="Int. J. Syst. Evol. Microbiol.">
        <title>The Global Catalogue of Microorganisms (GCM) 10K type strain sequencing project: providing services to taxonomists for standard genome sequencing and annotation.</title>
        <authorList>
            <consortium name="The Broad Institute Genomics Platform"/>
            <consortium name="The Broad Institute Genome Sequencing Center for Infectious Disease"/>
            <person name="Wu L."/>
            <person name="Ma J."/>
        </authorList>
    </citation>
    <scope>NUCLEOTIDE SEQUENCE [LARGE SCALE GENOMIC DNA]</scope>
    <source>
        <strain evidence="12">JCM 14546</strain>
    </source>
</reference>
<dbReference type="PROSITE" id="PS00455">
    <property type="entry name" value="AMP_BINDING"/>
    <property type="match status" value="1"/>
</dbReference>
<organism evidence="11 12">
    <name type="scientific">Brevibacterium samyangense</name>
    <dbReference type="NCBI Taxonomy" id="366888"/>
    <lineage>
        <taxon>Bacteria</taxon>
        <taxon>Bacillati</taxon>
        <taxon>Actinomycetota</taxon>
        <taxon>Actinomycetes</taxon>
        <taxon>Micrococcales</taxon>
        <taxon>Brevibacteriaceae</taxon>
        <taxon>Brevibacterium</taxon>
    </lineage>
</organism>
<feature type="domain" description="AMP-dependent synthetase/ligase" evidence="8">
    <location>
        <begin position="93"/>
        <end position="516"/>
    </location>
</feature>
<dbReference type="InterPro" id="IPR042099">
    <property type="entry name" value="ANL_N_sf"/>
</dbReference>
<dbReference type="SUPFAM" id="SSF56801">
    <property type="entry name" value="Acetyl-CoA synthetase-like"/>
    <property type="match status" value="1"/>
</dbReference>
<dbReference type="Pfam" id="PF13193">
    <property type="entry name" value="AMP-binding_C"/>
    <property type="match status" value="1"/>
</dbReference>
<dbReference type="Gene3D" id="3.40.50.12780">
    <property type="entry name" value="N-terminal domain of ligase-like"/>
    <property type="match status" value="1"/>
</dbReference>
<feature type="compositionally biased region" description="Low complexity" evidence="7">
    <location>
        <begin position="453"/>
        <end position="470"/>
    </location>
</feature>
<evidence type="ECO:0000313" key="12">
    <source>
        <dbReference type="Proteomes" id="UP001500755"/>
    </source>
</evidence>
<evidence type="ECO:0000256" key="5">
    <source>
        <dbReference type="ARBA" id="ARBA00022840"/>
    </source>
</evidence>
<dbReference type="InterPro" id="IPR020845">
    <property type="entry name" value="AMP-binding_CS"/>
</dbReference>
<dbReference type="PANTHER" id="PTHR24095">
    <property type="entry name" value="ACETYL-COENZYME A SYNTHETASE"/>
    <property type="match status" value="1"/>
</dbReference>
<evidence type="ECO:0000259" key="9">
    <source>
        <dbReference type="Pfam" id="PF13193"/>
    </source>
</evidence>
<dbReference type="EMBL" id="BAAANO010000013">
    <property type="protein sequence ID" value="GAA2006217.1"/>
    <property type="molecule type" value="Genomic_DNA"/>
</dbReference>
<comment type="caution">
    <text evidence="11">The sequence shown here is derived from an EMBL/GenBank/DDBJ whole genome shotgun (WGS) entry which is preliminary data.</text>
</comment>
<evidence type="ECO:0000259" key="8">
    <source>
        <dbReference type="Pfam" id="PF00501"/>
    </source>
</evidence>
<dbReference type="InterPro" id="IPR045851">
    <property type="entry name" value="AMP-bd_C_sf"/>
</dbReference>
<dbReference type="InterPro" id="IPR000873">
    <property type="entry name" value="AMP-dep_synth/lig_dom"/>
</dbReference>
<evidence type="ECO:0000256" key="7">
    <source>
        <dbReference type="SAM" id="MobiDB-lite"/>
    </source>
</evidence>
<keyword evidence="4" id="KW-0547">Nucleotide-binding</keyword>
<dbReference type="PANTHER" id="PTHR24095:SF14">
    <property type="entry name" value="ACETYL-COENZYME A SYNTHETASE 1"/>
    <property type="match status" value="1"/>
</dbReference>
<sequence length="704" mass="76002">MDGMTATLDPRTCTTAPAPATEEDRLAFWAAQATRLRWDRDWDTLHIFEPPRPISTEKTGTDEDPEYTVPRIEWFAGGRLNASVNCLDRHVEAGRGERVAFHFEGEPGDRETYTYARLLEEVSRAAHALESLGVGPGDRVVVYLPVIPETIVVTLACARIGAVHSLVFGGFSAEALRFRVEDTGAKVLVTTDGQFRRGAAVPVKANADLACAGTNAIEHVVVVRRTGEKSLPWTEGRDIWWHEALAGRPTTHTPRSFDAEHPLFIIYTSGTTGRPKGLVHTTGGYLTQTAYTHALLFGLLDDELATENNPDKVDATVHWCTADLAWVTAHTYEIYGPLLNGVTQVIYEGTPQIPHPGRHFEIIERYGVTNYYTAPTLVRSHMAHYPDGLPQGTWDLSSLRILGTVGESINPEAWRWLRAELGGGTLPVVDTWWQSETGSCVMSPRPHDAVFHSPASDGSTSAGSASAEAPAPKPGCATRALPGLSTRVVDAQGNTVPTGTQGFLVVDRLGPSMARTVWGDPERYLNSYFRDYAEFGWFFSGDGAKQDADGDIHLLGRVDDVINVSGHRLSTIELESALLTHPDVVEAGTAPIAHDLTGQAAVAFVVLTPEAQARHEAARSSADPAGASGVETALRAHVAREIGPIAKPAAVVVVPAVPKTRSGKIMRRLLTQLYEGTALGDTTSLQNEESVAAVARITGHPSVV</sequence>
<keyword evidence="6" id="KW-0007">Acetylation</keyword>
<accession>A0ABP5EUW5</accession>
<evidence type="ECO:0000256" key="2">
    <source>
        <dbReference type="ARBA" id="ARBA00013275"/>
    </source>
</evidence>
<dbReference type="InterPro" id="IPR025110">
    <property type="entry name" value="AMP-bd_C"/>
</dbReference>
<dbReference type="InterPro" id="IPR032387">
    <property type="entry name" value="ACAS_N"/>
</dbReference>
<proteinExistence type="inferred from homology"/>
<evidence type="ECO:0000259" key="10">
    <source>
        <dbReference type="Pfam" id="PF16177"/>
    </source>
</evidence>